<dbReference type="NCBIfam" id="NF003967">
    <property type="entry name" value="PRK05461.1"/>
    <property type="match status" value="1"/>
</dbReference>
<reference evidence="2 3" key="1">
    <citation type="journal article" date="2018" name="Genome Biol. Evol.">
        <title>Cladogenesis and Genomic Streamlining in Extracellular Endosymbionts of Tropical Stink Bugs.</title>
        <authorList>
            <person name="Otero-Bravo A."/>
            <person name="Goffredi S."/>
            <person name="Sabree Z.L."/>
        </authorList>
    </citation>
    <scope>NUCLEOTIDE SEQUENCE [LARGE SCALE GENOMIC DNA]</scope>
    <source>
        <strain evidence="2 3">SoEO</strain>
    </source>
</reference>
<dbReference type="GO" id="GO:0070987">
    <property type="term" value="P:error-free translesion synthesis"/>
    <property type="evidence" value="ECO:0007669"/>
    <property type="project" value="TreeGrafter"/>
</dbReference>
<feature type="domain" description="ApaG" evidence="1">
    <location>
        <begin position="1"/>
        <end position="124"/>
    </location>
</feature>
<gene>
    <name evidence="2" type="ORF">CRV09_01915</name>
</gene>
<comment type="caution">
    <text evidence="2">The sequence shown here is derived from an EMBL/GenBank/DDBJ whole genome shotgun (WGS) entry which is preliminary data.</text>
</comment>
<dbReference type="PANTHER" id="PTHR14289">
    <property type="entry name" value="F-BOX ONLY PROTEIN 3"/>
    <property type="match status" value="1"/>
</dbReference>
<dbReference type="Proteomes" id="UP000295937">
    <property type="component" value="Unassembled WGS sequence"/>
</dbReference>
<dbReference type="PROSITE" id="PS51087">
    <property type="entry name" value="APAG"/>
    <property type="match status" value="1"/>
</dbReference>
<dbReference type="RefSeq" id="WP_136132473.1">
    <property type="nucleotide sequence ID" value="NZ_PDKR01000002.1"/>
</dbReference>
<dbReference type="InterPro" id="IPR007474">
    <property type="entry name" value="ApaG_domain"/>
</dbReference>
<dbReference type="OrthoDB" id="9795226at2"/>
<dbReference type="SUPFAM" id="SSF110069">
    <property type="entry name" value="ApaG-like"/>
    <property type="match status" value="1"/>
</dbReference>
<evidence type="ECO:0000313" key="3">
    <source>
        <dbReference type="Proteomes" id="UP000295937"/>
    </source>
</evidence>
<protein>
    <submittedName>
        <fullName evidence="2">Co2+/Mg2+ efflux protein ApaG</fullName>
    </submittedName>
</protein>
<organism evidence="2 3">
    <name type="scientific">Candidatus Pantoea edessiphila</name>
    <dbReference type="NCBI Taxonomy" id="2044610"/>
    <lineage>
        <taxon>Bacteria</taxon>
        <taxon>Pseudomonadati</taxon>
        <taxon>Pseudomonadota</taxon>
        <taxon>Gammaproteobacteria</taxon>
        <taxon>Enterobacterales</taxon>
        <taxon>Erwiniaceae</taxon>
        <taxon>Pantoea</taxon>
    </lineage>
</organism>
<dbReference type="PANTHER" id="PTHR14289:SF16">
    <property type="entry name" value="POLYMERASE DELTA-INTERACTING PROTEIN 2"/>
    <property type="match status" value="1"/>
</dbReference>
<dbReference type="InterPro" id="IPR036767">
    <property type="entry name" value="ApaG_sf"/>
</dbReference>
<sequence length="124" mass="14499">MIELTHSFVYAKSLYVESKSYPEQSHYVFTYTIVIRNMNKFPIKFIRRYWLITDGDGREVEIHGEGIEIKPCVLSGCEFRYTSGLVLETPIGTMQGYYIMANELGEKFNLEIPIFRVAIRSYVH</sequence>
<name>A0A2P5T227_9GAMM</name>
<dbReference type="Pfam" id="PF04379">
    <property type="entry name" value="DUF525"/>
    <property type="match status" value="1"/>
</dbReference>
<dbReference type="EMBL" id="PDKR01000002">
    <property type="protein sequence ID" value="PPI88637.1"/>
    <property type="molecule type" value="Genomic_DNA"/>
</dbReference>
<dbReference type="AlphaFoldDB" id="A0A2P5T227"/>
<accession>A0A2P5T227</accession>
<evidence type="ECO:0000259" key="1">
    <source>
        <dbReference type="PROSITE" id="PS51087"/>
    </source>
</evidence>
<evidence type="ECO:0000313" key="2">
    <source>
        <dbReference type="EMBL" id="PPI88637.1"/>
    </source>
</evidence>
<proteinExistence type="predicted"/>
<dbReference type="Gene3D" id="2.60.40.1470">
    <property type="entry name" value="ApaG domain"/>
    <property type="match status" value="1"/>
</dbReference>